<accession>A0A2S7K8U2</accession>
<organism evidence="2 3">
    <name type="scientific">Hyphococcus luteus</name>
    <dbReference type="NCBI Taxonomy" id="2058213"/>
    <lineage>
        <taxon>Bacteria</taxon>
        <taxon>Pseudomonadati</taxon>
        <taxon>Pseudomonadota</taxon>
        <taxon>Alphaproteobacteria</taxon>
        <taxon>Parvularculales</taxon>
        <taxon>Parvularculaceae</taxon>
        <taxon>Hyphococcus</taxon>
    </lineage>
</organism>
<feature type="transmembrane region" description="Helical" evidence="1">
    <location>
        <begin position="21"/>
        <end position="41"/>
    </location>
</feature>
<evidence type="ECO:0000313" key="3">
    <source>
        <dbReference type="Proteomes" id="UP000239504"/>
    </source>
</evidence>
<gene>
    <name evidence="2" type="ORF">CW354_02950</name>
</gene>
<keyword evidence="1" id="KW-0472">Membrane</keyword>
<sequence>MSNGGYGFGGEEVKQESSWRYPLGIFMATLVLCAIFLYYYVGPSVEDFSGNTPSPAITEEPVRVEIGGVVFSPAANYTVYPRARRGGARDEVVLYALWPTMNGYTPAQRREFIENAPDTRRIDIVISKRSSAFAEAERFERLYLPQTVDARGVRTPYQLTKFTFKDQRSNVPTNGYADTELFVGPDESGATAAIFCFKEKEDIQSPECWREYEYGDTIEVSYRFKRPYLPEWKSLDEAVRNFVAGLDRSHLAGE</sequence>
<dbReference type="AlphaFoldDB" id="A0A2S7K8U2"/>
<keyword evidence="1" id="KW-0812">Transmembrane</keyword>
<reference evidence="2 3" key="1">
    <citation type="submission" date="2017-12" db="EMBL/GenBank/DDBJ databases">
        <authorList>
            <person name="Hurst M.R.H."/>
        </authorList>
    </citation>
    <scope>NUCLEOTIDE SEQUENCE [LARGE SCALE GENOMIC DNA]</scope>
    <source>
        <strain evidence="2 3">SY-3-19</strain>
    </source>
</reference>
<name>A0A2S7K8U2_9PROT</name>
<keyword evidence="3" id="KW-1185">Reference proteome</keyword>
<evidence type="ECO:0000256" key="1">
    <source>
        <dbReference type="SAM" id="Phobius"/>
    </source>
</evidence>
<proteinExistence type="predicted"/>
<comment type="caution">
    <text evidence="2">The sequence shown here is derived from an EMBL/GenBank/DDBJ whole genome shotgun (WGS) entry which is preliminary data.</text>
</comment>
<dbReference type="OrthoDB" id="7959514at2"/>
<evidence type="ECO:0000313" key="2">
    <source>
        <dbReference type="EMBL" id="PQA88925.1"/>
    </source>
</evidence>
<dbReference type="EMBL" id="PJCH01000003">
    <property type="protein sequence ID" value="PQA88925.1"/>
    <property type="molecule type" value="Genomic_DNA"/>
</dbReference>
<keyword evidence="1" id="KW-1133">Transmembrane helix</keyword>
<dbReference type="RefSeq" id="WP_104828562.1">
    <property type="nucleotide sequence ID" value="NZ_PJCH01000003.1"/>
</dbReference>
<protein>
    <submittedName>
        <fullName evidence="2">Uncharacterized protein</fullName>
    </submittedName>
</protein>
<dbReference type="Proteomes" id="UP000239504">
    <property type="component" value="Unassembled WGS sequence"/>
</dbReference>